<reference evidence="1 2" key="1">
    <citation type="journal article" date="2018" name="PLoS ONE">
        <title>The draft genome of Kipferlia bialata reveals reductive genome evolution in fornicate parasites.</title>
        <authorList>
            <person name="Tanifuji G."/>
            <person name="Takabayashi S."/>
            <person name="Kume K."/>
            <person name="Takagi M."/>
            <person name="Nakayama T."/>
            <person name="Kamikawa R."/>
            <person name="Inagaki Y."/>
            <person name="Hashimoto T."/>
        </authorList>
    </citation>
    <scope>NUCLEOTIDE SEQUENCE [LARGE SCALE GENOMIC DNA]</scope>
    <source>
        <strain evidence="1">NY0173</strain>
    </source>
</reference>
<proteinExistence type="predicted"/>
<dbReference type="Proteomes" id="UP000265618">
    <property type="component" value="Unassembled WGS sequence"/>
</dbReference>
<organism evidence="1 2">
    <name type="scientific">Kipferlia bialata</name>
    <dbReference type="NCBI Taxonomy" id="797122"/>
    <lineage>
        <taxon>Eukaryota</taxon>
        <taxon>Metamonada</taxon>
        <taxon>Carpediemonas-like organisms</taxon>
        <taxon>Kipferlia</taxon>
    </lineage>
</organism>
<gene>
    <name evidence="1" type="ORF">KIPB_013170</name>
</gene>
<protein>
    <submittedName>
        <fullName evidence="1">Uncharacterized protein</fullName>
    </submittedName>
</protein>
<feature type="non-terminal residue" evidence="1">
    <location>
        <position position="1"/>
    </location>
</feature>
<name>A0A391P8I7_9EUKA</name>
<dbReference type="AlphaFoldDB" id="A0A391P8I7"/>
<dbReference type="EMBL" id="BDIP01006122">
    <property type="protein sequence ID" value="GCA64102.1"/>
    <property type="molecule type" value="Genomic_DNA"/>
</dbReference>
<evidence type="ECO:0000313" key="2">
    <source>
        <dbReference type="Proteomes" id="UP000265618"/>
    </source>
</evidence>
<accession>A0A391P8I7</accession>
<sequence>LLLFPPDNPFPFPTCTDPLAVLRKAYIAEGRIQPSK</sequence>
<evidence type="ECO:0000313" key="1">
    <source>
        <dbReference type="EMBL" id="GCA64102.1"/>
    </source>
</evidence>
<comment type="caution">
    <text evidence="1">The sequence shown here is derived from an EMBL/GenBank/DDBJ whole genome shotgun (WGS) entry which is preliminary data.</text>
</comment>
<keyword evidence="2" id="KW-1185">Reference proteome</keyword>